<keyword evidence="4" id="KW-1185">Reference proteome</keyword>
<organism evidence="3 4">
    <name type="scientific">Sphingomonas arantia</name>
    <dbReference type="NCBI Taxonomy" id="1460676"/>
    <lineage>
        <taxon>Bacteria</taxon>
        <taxon>Pseudomonadati</taxon>
        <taxon>Pseudomonadota</taxon>
        <taxon>Alphaproteobacteria</taxon>
        <taxon>Sphingomonadales</taxon>
        <taxon>Sphingomonadaceae</taxon>
        <taxon>Sphingomonas</taxon>
    </lineage>
</organism>
<dbReference type="SUPFAM" id="SSF52540">
    <property type="entry name" value="P-loop containing nucleoside triphosphate hydrolases"/>
    <property type="match status" value="1"/>
</dbReference>
<dbReference type="GO" id="GO:0005524">
    <property type="term" value="F:ATP binding"/>
    <property type="evidence" value="ECO:0007669"/>
    <property type="project" value="UniProtKB-KW"/>
</dbReference>
<dbReference type="EMBL" id="JBHUGS010000003">
    <property type="protein sequence ID" value="MFD1951582.1"/>
    <property type="molecule type" value="Genomic_DNA"/>
</dbReference>
<dbReference type="RefSeq" id="WP_380930356.1">
    <property type="nucleotide sequence ID" value="NZ_JBHUGS010000003.1"/>
</dbReference>
<dbReference type="InterPro" id="IPR027417">
    <property type="entry name" value="P-loop_NTPase"/>
</dbReference>
<dbReference type="Gene3D" id="3.40.50.300">
    <property type="entry name" value="P-loop containing nucleotide triphosphate hydrolases"/>
    <property type="match status" value="1"/>
</dbReference>
<evidence type="ECO:0000313" key="4">
    <source>
        <dbReference type="Proteomes" id="UP001597400"/>
    </source>
</evidence>
<dbReference type="Pfam" id="PF13401">
    <property type="entry name" value="AAA_22"/>
    <property type="match status" value="1"/>
</dbReference>
<comment type="caution">
    <text evidence="3">The sequence shown here is derived from an EMBL/GenBank/DDBJ whole genome shotgun (WGS) entry which is preliminary data.</text>
</comment>
<gene>
    <name evidence="3" type="ORF">ACFSGX_12480</name>
</gene>
<feature type="domain" description="ORC1/DEAH AAA+ ATPase" evidence="2">
    <location>
        <begin position="136"/>
        <end position="283"/>
    </location>
</feature>
<evidence type="ECO:0000259" key="2">
    <source>
        <dbReference type="Pfam" id="PF13401"/>
    </source>
</evidence>
<keyword evidence="3" id="KW-0547">Nucleotide-binding</keyword>
<reference evidence="4" key="1">
    <citation type="journal article" date="2019" name="Int. J. Syst. Evol. Microbiol.">
        <title>The Global Catalogue of Microorganisms (GCM) 10K type strain sequencing project: providing services to taxonomists for standard genome sequencing and annotation.</title>
        <authorList>
            <consortium name="The Broad Institute Genomics Platform"/>
            <consortium name="The Broad Institute Genome Sequencing Center for Infectious Disease"/>
            <person name="Wu L."/>
            <person name="Ma J."/>
        </authorList>
    </citation>
    <scope>NUCLEOTIDE SEQUENCE [LARGE SCALE GENOMIC DNA]</scope>
    <source>
        <strain evidence="4">CGMCC 1.12702</strain>
    </source>
</reference>
<dbReference type="Proteomes" id="UP001597400">
    <property type="component" value="Unassembled WGS sequence"/>
</dbReference>
<dbReference type="InterPro" id="IPR049945">
    <property type="entry name" value="AAA_22"/>
</dbReference>
<name>A0ABW4U0V4_9SPHN</name>
<keyword evidence="3" id="KW-0067">ATP-binding</keyword>
<proteinExistence type="predicted"/>
<sequence length="576" mass="63055">MTTSETVRGVPIPEYAGNPFIERLPPILSARALQQTFDRPPVREEHDTRRPAEERLHVALRLLHYSQPTATGRELARRVEQMIYQGYIGRNPRTSDWMRLVQTCGRREVAAKAEKTPARNVKATEVLGDLIPLCDTSTSMLVAGVPGVGKTHSVVVALSRFKQVIYHTSPFALAQIVWLRVECPPTGSLAALCTFFFAAVDKALHAAGVSSTLEKEYKRASLAASLAGMARVANLHAIGCLVIDEIQNVKKAHGEVSELLNFLVTLRNTIGIPIVMVGTTSSLRVVQRSFHDARRGDGFGSMQFDRMPPASPEDTENDVGTNAVDIPDEKTVAKVYGAEFEGFATRMWQHQYTNVFTPASPPLLNALYEETQGVADLMVKLFLLLQLHLISTPGRASEVITPELIRSVADQKFNSVRPYIRALRNNDWKALEKFEDFIDYGKWFASQIRGIVAGEQQPVQAETHGEMRLPPMIVDGSIDRKSVEAIVAGFGVGPKDIERVVAKHAVLIETGNITGLVDGLRADLVARQAQGKDRPKRGPKAPAIDGDLRALAEGAKDGDEVAKRLGLSALDSALAP</sequence>
<protein>
    <submittedName>
        <fullName evidence="3">ATP-binding protein</fullName>
    </submittedName>
</protein>
<evidence type="ECO:0000256" key="1">
    <source>
        <dbReference type="SAM" id="MobiDB-lite"/>
    </source>
</evidence>
<accession>A0ABW4U0V4</accession>
<evidence type="ECO:0000313" key="3">
    <source>
        <dbReference type="EMBL" id="MFD1951582.1"/>
    </source>
</evidence>
<feature type="region of interest" description="Disordered" evidence="1">
    <location>
        <begin position="301"/>
        <end position="323"/>
    </location>
</feature>